<accession>A0A7X4GH02</accession>
<dbReference type="EMBL" id="WVTD01000007">
    <property type="protein sequence ID" value="MYL98388.1"/>
    <property type="molecule type" value="Genomic_DNA"/>
</dbReference>
<dbReference type="Proteomes" id="UP000465810">
    <property type="component" value="Unassembled WGS sequence"/>
</dbReference>
<keyword evidence="2" id="KW-1185">Reference proteome</keyword>
<evidence type="ECO:0000313" key="1">
    <source>
        <dbReference type="EMBL" id="MYL98388.1"/>
    </source>
</evidence>
<evidence type="ECO:0000313" key="2">
    <source>
        <dbReference type="Proteomes" id="UP000465810"/>
    </source>
</evidence>
<reference evidence="1 2" key="1">
    <citation type="submission" date="2019-12" db="EMBL/GenBank/DDBJ databases">
        <authorList>
            <person name="Feng G."/>
            <person name="Zhu H."/>
        </authorList>
    </citation>
    <scope>NUCLEOTIDE SEQUENCE [LARGE SCALE GENOMIC DNA]</scope>
    <source>
        <strain evidence="1 2">FGD1</strain>
    </source>
</reference>
<sequence length="135" mass="15128">MSSPVSIDEKINATGLFLFELQNGRRGLPNTFKERVWFTICTVKDAYRNGCTEFVPIDAVLITFNMIGESFRISFTHPEWEIIVEHGGKPGDKLAVAPFPNESAMKHFLAWFARIAASNDVDLIGEDETTAFKSV</sequence>
<dbReference type="RefSeq" id="WP_160986021.1">
    <property type="nucleotide sequence ID" value="NZ_WVTD01000007.1"/>
</dbReference>
<organism evidence="1 2">
    <name type="scientific">Novosphingobium silvae</name>
    <dbReference type="NCBI Taxonomy" id="2692619"/>
    <lineage>
        <taxon>Bacteria</taxon>
        <taxon>Pseudomonadati</taxon>
        <taxon>Pseudomonadota</taxon>
        <taxon>Alphaproteobacteria</taxon>
        <taxon>Sphingomonadales</taxon>
        <taxon>Sphingomonadaceae</taxon>
        <taxon>Novosphingobium</taxon>
    </lineage>
</organism>
<protein>
    <submittedName>
        <fullName evidence="1">Uncharacterized protein</fullName>
    </submittedName>
</protein>
<dbReference type="AlphaFoldDB" id="A0A7X4GH02"/>
<gene>
    <name evidence="1" type="ORF">GR702_11500</name>
</gene>
<proteinExistence type="predicted"/>
<name>A0A7X4GH02_9SPHN</name>
<comment type="caution">
    <text evidence="1">The sequence shown here is derived from an EMBL/GenBank/DDBJ whole genome shotgun (WGS) entry which is preliminary data.</text>
</comment>